<dbReference type="InterPro" id="IPR033778">
    <property type="entry name" value="CPCFC"/>
</dbReference>
<name>A0A6J2Y8I6_SITOR</name>
<organism evidence="4 5">
    <name type="scientific">Sitophilus oryzae</name>
    <name type="common">Rice weevil</name>
    <name type="synonym">Curculio oryzae</name>
    <dbReference type="NCBI Taxonomy" id="7048"/>
    <lineage>
        <taxon>Eukaryota</taxon>
        <taxon>Metazoa</taxon>
        <taxon>Ecdysozoa</taxon>
        <taxon>Arthropoda</taxon>
        <taxon>Hexapoda</taxon>
        <taxon>Insecta</taxon>
        <taxon>Pterygota</taxon>
        <taxon>Neoptera</taxon>
        <taxon>Endopterygota</taxon>
        <taxon>Coleoptera</taxon>
        <taxon>Polyphaga</taxon>
        <taxon>Cucujiformia</taxon>
        <taxon>Curculionidae</taxon>
        <taxon>Dryophthorinae</taxon>
        <taxon>Sitophilus</taxon>
    </lineage>
</organism>
<evidence type="ECO:0000313" key="4">
    <source>
        <dbReference type="Proteomes" id="UP000504635"/>
    </source>
</evidence>
<dbReference type="Pfam" id="PF17223">
    <property type="entry name" value="CPCFC"/>
    <property type="match status" value="2"/>
</dbReference>
<dbReference type="Proteomes" id="UP000504635">
    <property type="component" value="Unplaced"/>
</dbReference>
<feature type="domain" description="Cuticle protein CPCFC" evidence="3">
    <location>
        <begin position="165"/>
        <end position="181"/>
    </location>
</feature>
<evidence type="ECO:0000313" key="5">
    <source>
        <dbReference type="RefSeq" id="XP_030759526.1"/>
    </source>
</evidence>
<dbReference type="GO" id="GO:0042302">
    <property type="term" value="F:structural constituent of cuticle"/>
    <property type="evidence" value="ECO:0007669"/>
    <property type="project" value="InterPro"/>
</dbReference>
<sequence length="181" mass="19191">MFVKLVSLALCLTSTLAAYHGPLAGGLPADLYPAGVSPQACPNFPNCANPAVAANPGQAANQAWGQPAWNNQPKPAWTQQQNQWNGNNQQWSSGDQWNGNQNALDRGEYTGDGDYHGEGLAEALAPGYENSGGWNNWNNGGNQQYAQPAPNWNQGYQGGPKPAQIPAGVDPGSCPNYPFCH</sequence>
<feature type="domain" description="Cuticle protein CPCFC" evidence="3">
    <location>
        <begin position="32"/>
        <end position="48"/>
    </location>
</feature>
<keyword evidence="4" id="KW-1185">Reference proteome</keyword>
<dbReference type="GeneID" id="115884945"/>
<feature type="chain" id="PRO_5026752442" evidence="2">
    <location>
        <begin position="18"/>
        <end position="181"/>
    </location>
</feature>
<feature type="region of interest" description="Disordered" evidence="1">
    <location>
        <begin position="138"/>
        <end position="159"/>
    </location>
</feature>
<feature type="compositionally biased region" description="Polar residues" evidence="1">
    <location>
        <begin position="143"/>
        <end position="155"/>
    </location>
</feature>
<proteinExistence type="predicted"/>
<evidence type="ECO:0000256" key="2">
    <source>
        <dbReference type="SAM" id="SignalP"/>
    </source>
</evidence>
<reference evidence="5" key="1">
    <citation type="submission" date="2025-08" db="UniProtKB">
        <authorList>
            <consortium name="RefSeq"/>
        </authorList>
    </citation>
    <scope>IDENTIFICATION</scope>
    <source>
        <tissue evidence="5">Gonads</tissue>
    </source>
</reference>
<accession>A0A6J2Y8I6</accession>
<evidence type="ECO:0000256" key="1">
    <source>
        <dbReference type="SAM" id="MobiDB-lite"/>
    </source>
</evidence>
<dbReference type="OrthoDB" id="8186685at2759"/>
<evidence type="ECO:0000259" key="3">
    <source>
        <dbReference type="Pfam" id="PF17223"/>
    </source>
</evidence>
<feature type="signal peptide" evidence="2">
    <location>
        <begin position="1"/>
        <end position="17"/>
    </location>
</feature>
<dbReference type="RefSeq" id="XP_030759526.1">
    <property type="nucleotide sequence ID" value="XM_030903666.1"/>
</dbReference>
<dbReference type="AlphaFoldDB" id="A0A6J2Y8I6"/>
<gene>
    <name evidence="5" type="primary">LOC115884945</name>
</gene>
<keyword evidence="2" id="KW-0732">Signal</keyword>
<dbReference type="KEGG" id="soy:115884945"/>
<dbReference type="InParanoid" id="A0A6J2Y8I6"/>
<protein>
    <submittedName>
        <fullName evidence="5">Uncharacterized protein LOC115884945</fullName>
    </submittedName>
</protein>